<comment type="caution">
    <text evidence="1">The sequence shown here is derived from an EMBL/GenBank/DDBJ whole genome shotgun (WGS) entry which is preliminary data.</text>
</comment>
<sequence>MPTRNSPKKVHRPVIAFFISRDPNTLDTKFERNCFFLQEGRSFYRSMARTTDMDLRGYFPRVVEGEITTMEFNPEYDEVDSDSERDGIDEFISQPIGPWCFRMPCVPFADEAVVPEYSLPVQFAPRFVSTTDFKIPGLVQRYLDENLNKLSQSPTVGEFVFGICKVIADYFRTVETSSIDGTGVFVSFRGVMNVHDSSPNFLGIDISVEDSCTWVEGQDNGGKDVSNFDQ</sequence>
<dbReference type="Proteomes" id="UP001370758">
    <property type="component" value="Unassembled WGS sequence"/>
</dbReference>
<protein>
    <submittedName>
        <fullName evidence="1">Uncharacterized protein</fullName>
    </submittedName>
</protein>
<organism evidence="1 2">
    <name type="scientific">Arthrobotrys musiformis</name>
    <dbReference type="NCBI Taxonomy" id="47236"/>
    <lineage>
        <taxon>Eukaryota</taxon>
        <taxon>Fungi</taxon>
        <taxon>Dikarya</taxon>
        <taxon>Ascomycota</taxon>
        <taxon>Pezizomycotina</taxon>
        <taxon>Orbiliomycetes</taxon>
        <taxon>Orbiliales</taxon>
        <taxon>Orbiliaceae</taxon>
        <taxon>Arthrobotrys</taxon>
    </lineage>
</organism>
<evidence type="ECO:0000313" key="1">
    <source>
        <dbReference type="EMBL" id="KAK6504603.1"/>
    </source>
</evidence>
<gene>
    <name evidence="1" type="ORF">TWF481_006542</name>
</gene>
<name>A0AAV9WAI6_9PEZI</name>
<accession>A0AAV9WAI6</accession>
<dbReference type="AlphaFoldDB" id="A0AAV9WAI6"/>
<dbReference type="EMBL" id="JAVHJL010000004">
    <property type="protein sequence ID" value="KAK6504603.1"/>
    <property type="molecule type" value="Genomic_DNA"/>
</dbReference>
<keyword evidence="2" id="KW-1185">Reference proteome</keyword>
<evidence type="ECO:0000313" key="2">
    <source>
        <dbReference type="Proteomes" id="UP001370758"/>
    </source>
</evidence>
<proteinExistence type="predicted"/>
<reference evidence="1 2" key="1">
    <citation type="submission" date="2023-08" db="EMBL/GenBank/DDBJ databases">
        <authorList>
            <person name="Palmer J.M."/>
        </authorList>
    </citation>
    <scope>NUCLEOTIDE SEQUENCE [LARGE SCALE GENOMIC DNA]</scope>
    <source>
        <strain evidence="1 2">TWF481</strain>
    </source>
</reference>